<protein>
    <submittedName>
        <fullName evidence="1">Uncharacterized protein</fullName>
    </submittedName>
</protein>
<gene>
    <name evidence="1" type="ORF">GSPATT00023656001</name>
</gene>
<sequence>MGATCKFRERDRDRDVLLYNSNSNLANQSQYLDNKLNQKYRMCSKSNKSRNATNSPITIERPHFFIIYPKNENQLNDLVLQLQNLNRNNNYFIEEYSQMTSQQEESKYESNFALEGISEGSFNVFRI</sequence>
<dbReference type="KEGG" id="ptm:GSPATT00023656001"/>
<dbReference type="Proteomes" id="UP000000600">
    <property type="component" value="Unassembled WGS sequence"/>
</dbReference>
<dbReference type="HOGENOM" id="CLU_1997008_0_0_1"/>
<dbReference type="EMBL" id="CT868659">
    <property type="protein sequence ID" value="CAK90479.1"/>
    <property type="molecule type" value="Genomic_DNA"/>
</dbReference>
<organism evidence="1 2">
    <name type="scientific">Paramecium tetraurelia</name>
    <dbReference type="NCBI Taxonomy" id="5888"/>
    <lineage>
        <taxon>Eukaryota</taxon>
        <taxon>Sar</taxon>
        <taxon>Alveolata</taxon>
        <taxon>Ciliophora</taxon>
        <taxon>Intramacronucleata</taxon>
        <taxon>Oligohymenophorea</taxon>
        <taxon>Peniculida</taxon>
        <taxon>Parameciidae</taxon>
        <taxon>Paramecium</taxon>
    </lineage>
</organism>
<accession>A0E5B2</accession>
<keyword evidence="2" id="KW-1185">Reference proteome</keyword>
<dbReference type="AlphaFoldDB" id="A0E5B2"/>
<dbReference type="InParanoid" id="A0E5B2"/>
<name>A0E5B2_PARTE</name>
<reference evidence="1 2" key="1">
    <citation type="journal article" date="2006" name="Nature">
        <title>Global trends of whole-genome duplications revealed by the ciliate Paramecium tetraurelia.</title>
        <authorList>
            <consortium name="Genoscope"/>
            <person name="Aury J.-M."/>
            <person name="Jaillon O."/>
            <person name="Duret L."/>
            <person name="Noel B."/>
            <person name="Jubin C."/>
            <person name="Porcel B.M."/>
            <person name="Segurens B."/>
            <person name="Daubin V."/>
            <person name="Anthouard V."/>
            <person name="Aiach N."/>
            <person name="Arnaiz O."/>
            <person name="Billaut A."/>
            <person name="Beisson J."/>
            <person name="Blanc I."/>
            <person name="Bouhouche K."/>
            <person name="Camara F."/>
            <person name="Duharcourt S."/>
            <person name="Guigo R."/>
            <person name="Gogendeau D."/>
            <person name="Katinka M."/>
            <person name="Keller A.-M."/>
            <person name="Kissmehl R."/>
            <person name="Klotz C."/>
            <person name="Koll F."/>
            <person name="Le Moue A."/>
            <person name="Lepere C."/>
            <person name="Malinsky S."/>
            <person name="Nowacki M."/>
            <person name="Nowak J.K."/>
            <person name="Plattner H."/>
            <person name="Poulain J."/>
            <person name="Ruiz F."/>
            <person name="Serrano V."/>
            <person name="Zagulski M."/>
            <person name="Dessen P."/>
            <person name="Betermier M."/>
            <person name="Weissenbach J."/>
            <person name="Scarpelli C."/>
            <person name="Schachter V."/>
            <person name="Sperling L."/>
            <person name="Meyer E."/>
            <person name="Cohen J."/>
            <person name="Wincker P."/>
        </authorList>
    </citation>
    <scope>NUCLEOTIDE SEQUENCE [LARGE SCALE GENOMIC DNA]</scope>
    <source>
        <strain evidence="1 2">Stock d4-2</strain>
    </source>
</reference>
<evidence type="ECO:0000313" key="1">
    <source>
        <dbReference type="EMBL" id="CAK90479.1"/>
    </source>
</evidence>
<dbReference type="RefSeq" id="XP_001457876.1">
    <property type="nucleotide sequence ID" value="XM_001457839.1"/>
</dbReference>
<proteinExistence type="predicted"/>
<dbReference type="GeneID" id="5043661"/>
<evidence type="ECO:0000313" key="2">
    <source>
        <dbReference type="Proteomes" id="UP000000600"/>
    </source>
</evidence>